<evidence type="ECO:0000313" key="3">
    <source>
        <dbReference type="Proteomes" id="UP001589693"/>
    </source>
</evidence>
<dbReference type="EMBL" id="JBHLZU010000032">
    <property type="protein sequence ID" value="MFB9908939.1"/>
    <property type="molecule type" value="Genomic_DNA"/>
</dbReference>
<dbReference type="Proteomes" id="UP001589693">
    <property type="component" value="Unassembled WGS sequence"/>
</dbReference>
<name>A0ABV6AAK2_9PSEU</name>
<sequence>MAVTRRVFVSGAMAAPFLAQLGAAAPANANPAVDVAFTLVDGLSEMRLTELALKRLAAEKIDVQAVAPATPIVGADGTTVVGVTLPPEYGTGTVTPLGQPGKGTGRVLGGVVLRSSKARMEITGIRGSVPDGRIFAFLKVNDEWVGELPLYASDPSAVRLSVQPGSPGQPTVLKGSGIPITPTQEGVDAFTETFGVALFAVTDKVFTASGAGRAWPLPTLLPG</sequence>
<dbReference type="RefSeq" id="WP_377861144.1">
    <property type="nucleotide sequence ID" value="NZ_JBHLZU010000032.1"/>
</dbReference>
<comment type="caution">
    <text evidence="2">The sequence shown here is derived from an EMBL/GenBank/DDBJ whole genome shotgun (WGS) entry which is preliminary data.</text>
</comment>
<evidence type="ECO:0000256" key="1">
    <source>
        <dbReference type="SAM" id="SignalP"/>
    </source>
</evidence>
<feature type="chain" id="PRO_5045848101" evidence="1">
    <location>
        <begin position="30"/>
        <end position="223"/>
    </location>
</feature>
<accession>A0ABV6AAK2</accession>
<feature type="signal peptide" evidence="1">
    <location>
        <begin position="1"/>
        <end position="29"/>
    </location>
</feature>
<dbReference type="InterPro" id="IPR006311">
    <property type="entry name" value="TAT_signal"/>
</dbReference>
<keyword evidence="1" id="KW-0732">Signal</keyword>
<proteinExistence type="predicted"/>
<evidence type="ECO:0000313" key="2">
    <source>
        <dbReference type="EMBL" id="MFB9908939.1"/>
    </source>
</evidence>
<protein>
    <submittedName>
        <fullName evidence="2">Uncharacterized protein</fullName>
    </submittedName>
</protein>
<reference evidence="2 3" key="1">
    <citation type="submission" date="2024-09" db="EMBL/GenBank/DDBJ databases">
        <authorList>
            <person name="Sun Q."/>
            <person name="Mori K."/>
        </authorList>
    </citation>
    <scope>NUCLEOTIDE SEQUENCE [LARGE SCALE GENOMIC DNA]</scope>
    <source>
        <strain evidence="2 3">TBRC 7907</strain>
    </source>
</reference>
<keyword evidence="3" id="KW-1185">Reference proteome</keyword>
<organism evidence="2 3">
    <name type="scientific">Allokutzneria oryzae</name>
    <dbReference type="NCBI Taxonomy" id="1378989"/>
    <lineage>
        <taxon>Bacteria</taxon>
        <taxon>Bacillati</taxon>
        <taxon>Actinomycetota</taxon>
        <taxon>Actinomycetes</taxon>
        <taxon>Pseudonocardiales</taxon>
        <taxon>Pseudonocardiaceae</taxon>
        <taxon>Allokutzneria</taxon>
    </lineage>
</organism>
<gene>
    <name evidence="2" type="ORF">ACFFQA_33795</name>
</gene>
<dbReference type="PROSITE" id="PS51318">
    <property type="entry name" value="TAT"/>
    <property type="match status" value="1"/>
</dbReference>